<name>A0A9D4QDK6_RHISA</name>
<keyword evidence="3" id="KW-1185">Reference proteome</keyword>
<feature type="region of interest" description="Disordered" evidence="1">
    <location>
        <begin position="1"/>
        <end position="23"/>
    </location>
</feature>
<sequence>MHSRHHRRSRCTPPPAEAPPEEGYEVVPALSSKVKELAEEIKIAVDQLQEFNSGLMSSLETISKFLERIEDGGGCKSERALLRKAGTRLQCLVQKPALVN</sequence>
<evidence type="ECO:0000313" key="2">
    <source>
        <dbReference type="EMBL" id="KAH7975855.1"/>
    </source>
</evidence>
<reference evidence="2" key="2">
    <citation type="submission" date="2021-09" db="EMBL/GenBank/DDBJ databases">
        <authorList>
            <person name="Jia N."/>
            <person name="Wang J."/>
            <person name="Shi W."/>
            <person name="Du L."/>
            <person name="Sun Y."/>
            <person name="Zhan W."/>
            <person name="Jiang J."/>
            <person name="Wang Q."/>
            <person name="Zhang B."/>
            <person name="Ji P."/>
            <person name="Sakyi L.B."/>
            <person name="Cui X."/>
            <person name="Yuan T."/>
            <person name="Jiang B."/>
            <person name="Yang W."/>
            <person name="Lam T.T.-Y."/>
            <person name="Chang Q."/>
            <person name="Ding S."/>
            <person name="Wang X."/>
            <person name="Zhu J."/>
            <person name="Ruan X."/>
            <person name="Zhao L."/>
            <person name="Wei J."/>
            <person name="Que T."/>
            <person name="Du C."/>
            <person name="Cheng J."/>
            <person name="Dai P."/>
            <person name="Han X."/>
            <person name="Huang E."/>
            <person name="Gao Y."/>
            <person name="Liu J."/>
            <person name="Shao H."/>
            <person name="Ye R."/>
            <person name="Li L."/>
            <person name="Wei W."/>
            <person name="Wang X."/>
            <person name="Wang C."/>
            <person name="Huo Q."/>
            <person name="Li W."/>
            <person name="Guo W."/>
            <person name="Chen H."/>
            <person name="Chen S."/>
            <person name="Zhou L."/>
            <person name="Zhou L."/>
            <person name="Ni X."/>
            <person name="Tian J."/>
            <person name="Zhou Y."/>
            <person name="Sheng Y."/>
            <person name="Liu T."/>
            <person name="Pan Y."/>
            <person name="Xia L."/>
            <person name="Li J."/>
            <person name="Zhao F."/>
            <person name="Cao W."/>
        </authorList>
    </citation>
    <scope>NUCLEOTIDE SEQUENCE</scope>
    <source>
        <strain evidence="2">Rsan-2018</strain>
        <tissue evidence="2">Larvae</tissue>
    </source>
</reference>
<comment type="caution">
    <text evidence="2">The sequence shown here is derived from an EMBL/GenBank/DDBJ whole genome shotgun (WGS) entry which is preliminary data.</text>
</comment>
<gene>
    <name evidence="2" type="ORF">HPB52_006358</name>
</gene>
<dbReference type="AlphaFoldDB" id="A0A9D4QDK6"/>
<feature type="compositionally biased region" description="Basic residues" evidence="1">
    <location>
        <begin position="1"/>
        <end position="10"/>
    </location>
</feature>
<dbReference type="Proteomes" id="UP000821837">
    <property type="component" value="Chromosome 10"/>
</dbReference>
<proteinExistence type="predicted"/>
<dbReference type="EMBL" id="JABSTV010001246">
    <property type="protein sequence ID" value="KAH7975855.1"/>
    <property type="molecule type" value="Genomic_DNA"/>
</dbReference>
<evidence type="ECO:0000313" key="3">
    <source>
        <dbReference type="Proteomes" id="UP000821837"/>
    </source>
</evidence>
<evidence type="ECO:0000256" key="1">
    <source>
        <dbReference type="SAM" id="MobiDB-lite"/>
    </source>
</evidence>
<organism evidence="2 3">
    <name type="scientific">Rhipicephalus sanguineus</name>
    <name type="common">Brown dog tick</name>
    <name type="synonym">Ixodes sanguineus</name>
    <dbReference type="NCBI Taxonomy" id="34632"/>
    <lineage>
        <taxon>Eukaryota</taxon>
        <taxon>Metazoa</taxon>
        <taxon>Ecdysozoa</taxon>
        <taxon>Arthropoda</taxon>
        <taxon>Chelicerata</taxon>
        <taxon>Arachnida</taxon>
        <taxon>Acari</taxon>
        <taxon>Parasitiformes</taxon>
        <taxon>Ixodida</taxon>
        <taxon>Ixodoidea</taxon>
        <taxon>Ixodidae</taxon>
        <taxon>Rhipicephalinae</taxon>
        <taxon>Rhipicephalus</taxon>
        <taxon>Rhipicephalus</taxon>
    </lineage>
</organism>
<protein>
    <submittedName>
        <fullName evidence="2">Uncharacterized protein</fullName>
    </submittedName>
</protein>
<reference evidence="2" key="1">
    <citation type="journal article" date="2020" name="Cell">
        <title>Large-Scale Comparative Analyses of Tick Genomes Elucidate Their Genetic Diversity and Vector Capacities.</title>
        <authorList>
            <consortium name="Tick Genome and Microbiome Consortium (TIGMIC)"/>
            <person name="Jia N."/>
            <person name="Wang J."/>
            <person name="Shi W."/>
            <person name="Du L."/>
            <person name="Sun Y."/>
            <person name="Zhan W."/>
            <person name="Jiang J.F."/>
            <person name="Wang Q."/>
            <person name="Zhang B."/>
            <person name="Ji P."/>
            <person name="Bell-Sakyi L."/>
            <person name="Cui X.M."/>
            <person name="Yuan T.T."/>
            <person name="Jiang B.G."/>
            <person name="Yang W.F."/>
            <person name="Lam T.T."/>
            <person name="Chang Q.C."/>
            <person name="Ding S.J."/>
            <person name="Wang X.J."/>
            <person name="Zhu J.G."/>
            <person name="Ruan X.D."/>
            <person name="Zhao L."/>
            <person name="Wei J.T."/>
            <person name="Ye R.Z."/>
            <person name="Que T.C."/>
            <person name="Du C.H."/>
            <person name="Zhou Y.H."/>
            <person name="Cheng J.X."/>
            <person name="Dai P.F."/>
            <person name="Guo W.B."/>
            <person name="Han X.H."/>
            <person name="Huang E.J."/>
            <person name="Li L.F."/>
            <person name="Wei W."/>
            <person name="Gao Y.C."/>
            <person name="Liu J.Z."/>
            <person name="Shao H.Z."/>
            <person name="Wang X."/>
            <person name="Wang C.C."/>
            <person name="Yang T.C."/>
            <person name="Huo Q.B."/>
            <person name="Li W."/>
            <person name="Chen H.Y."/>
            <person name="Chen S.E."/>
            <person name="Zhou L.G."/>
            <person name="Ni X.B."/>
            <person name="Tian J.H."/>
            <person name="Sheng Y."/>
            <person name="Liu T."/>
            <person name="Pan Y.S."/>
            <person name="Xia L.Y."/>
            <person name="Li J."/>
            <person name="Zhao F."/>
            <person name="Cao W.C."/>
        </authorList>
    </citation>
    <scope>NUCLEOTIDE SEQUENCE</scope>
    <source>
        <strain evidence="2">Rsan-2018</strain>
    </source>
</reference>
<accession>A0A9D4QDK6</accession>